<accession>A0ABT5E1J6</accession>
<dbReference type="Proteomes" id="UP001221686">
    <property type="component" value="Unassembled WGS sequence"/>
</dbReference>
<feature type="transmembrane region" description="Helical" evidence="13">
    <location>
        <begin position="111"/>
        <end position="137"/>
    </location>
</feature>
<keyword evidence="4" id="KW-1003">Cell membrane</keyword>
<dbReference type="InterPro" id="IPR008915">
    <property type="entry name" value="Peptidase_M50"/>
</dbReference>
<evidence type="ECO:0000256" key="9">
    <source>
        <dbReference type="ARBA" id="ARBA00022833"/>
    </source>
</evidence>
<evidence type="ECO:0000256" key="4">
    <source>
        <dbReference type="ARBA" id="ARBA00022475"/>
    </source>
</evidence>
<name>A0ABT5E1J6_9BACT</name>
<dbReference type="GO" id="GO:0006508">
    <property type="term" value="P:proteolysis"/>
    <property type="evidence" value="ECO:0007669"/>
    <property type="project" value="UniProtKB-KW"/>
</dbReference>
<comment type="similarity">
    <text evidence="3">Belongs to the peptidase M50B family.</text>
</comment>
<dbReference type="InterPro" id="IPR044537">
    <property type="entry name" value="Rip2-like"/>
</dbReference>
<comment type="subcellular location">
    <subcellularLocation>
        <location evidence="2">Cell membrane</location>
        <topology evidence="2">Multi-pass membrane protein</topology>
    </subcellularLocation>
</comment>
<evidence type="ECO:0000259" key="14">
    <source>
        <dbReference type="Pfam" id="PF02163"/>
    </source>
</evidence>
<dbReference type="PANTHER" id="PTHR35864:SF1">
    <property type="entry name" value="ZINC METALLOPROTEASE YWHC-RELATED"/>
    <property type="match status" value="1"/>
</dbReference>
<keyword evidence="6 13" id="KW-0812">Transmembrane</keyword>
<dbReference type="RefSeq" id="WP_272088224.1">
    <property type="nucleotide sequence ID" value="NZ_JAQNDL010000002.1"/>
</dbReference>
<dbReference type="InterPro" id="IPR052348">
    <property type="entry name" value="Metallopeptidase_M50B"/>
</dbReference>
<dbReference type="Pfam" id="PF02163">
    <property type="entry name" value="Peptidase_M50"/>
    <property type="match status" value="1"/>
</dbReference>
<evidence type="ECO:0000256" key="13">
    <source>
        <dbReference type="SAM" id="Phobius"/>
    </source>
</evidence>
<dbReference type="GO" id="GO:0008233">
    <property type="term" value="F:peptidase activity"/>
    <property type="evidence" value="ECO:0007669"/>
    <property type="project" value="UniProtKB-KW"/>
</dbReference>
<evidence type="ECO:0000256" key="5">
    <source>
        <dbReference type="ARBA" id="ARBA00022670"/>
    </source>
</evidence>
<comment type="cofactor">
    <cofactor evidence="1">
        <name>Zn(2+)</name>
        <dbReference type="ChEBI" id="CHEBI:29105"/>
    </cofactor>
</comment>
<evidence type="ECO:0000313" key="16">
    <source>
        <dbReference type="Proteomes" id="UP001221686"/>
    </source>
</evidence>
<feature type="domain" description="Peptidase M50" evidence="14">
    <location>
        <begin position="144"/>
        <end position="205"/>
    </location>
</feature>
<feature type="transmembrane region" description="Helical" evidence="13">
    <location>
        <begin position="194"/>
        <end position="216"/>
    </location>
</feature>
<dbReference type="CDD" id="cd06158">
    <property type="entry name" value="S2P-M50_like_1"/>
    <property type="match status" value="1"/>
</dbReference>
<dbReference type="PANTHER" id="PTHR35864">
    <property type="entry name" value="ZINC METALLOPROTEASE MJ0611-RELATED"/>
    <property type="match status" value="1"/>
</dbReference>
<evidence type="ECO:0000313" key="15">
    <source>
        <dbReference type="EMBL" id="MDC0719723.1"/>
    </source>
</evidence>
<keyword evidence="8" id="KW-0378">Hydrolase</keyword>
<keyword evidence="16" id="KW-1185">Reference proteome</keyword>
<keyword evidence="11" id="KW-0482">Metalloprotease</keyword>
<evidence type="ECO:0000256" key="2">
    <source>
        <dbReference type="ARBA" id="ARBA00004651"/>
    </source>
</evidence>
<feature type="transmembrane region" description="Helical" evidence="13">
    <location>
        <begin position="71"/>
        <end position="90"/>
    </location>
</feature>
<protein>
    <submittedName>
        <fullName evidence="15">Site-2 protease family protein</fullName>
    </submittedName>
</protein>
<dbReference type="EMBL" id="JAQNDL010000002">
    <property type="protein sequence ID" value="MDC0719723.1"/>
    <property type="molecule type" value="Genomic_DNA"/>
</dbReference>
<evidence type="ECO:0000256" key="10">
    <source>
        <dbReference type="ARBA" id="ARBA00022989"/>
    </source>
</evidence>
<evidence type="ECO:0000256" key="6">
    <source>
        <dbReference type="ARBA" id="ARBA00022692"/>
    </source>
</evidence>
<keyword evidence="10 13" id="KW-1133">Transmembrane helix</keyword>
<evidence type="ECO:0000256" key="11">
    <source>
        <dbReference type="ARBA" id="ARBA00023049"/>
    </source>
</evidence>
<keyword evidence="12 13" id="KW-0472">Membrane</keyword>
<keyword evidence="5 15" id="KW-0645">Protease</keyword>
<evidence type="ECO:0000256" key="8">
    <source>
        <dbReference type="ARBA" id="ARBA00022801"/>
    </source>
</evidence>
<sequence>MDRAFSQIAVLGLLGVQAADVRRMLVFVVCLVLATAVHEFAHAYTADRLGDPTPGREGRLTLNPLAHADPIGTIALPLFAGLTHAPLFGWGRPVNTQPRYYNRKLSMRGGMALVAFAGPLSNILQALLVALLVLGLVAGGVSPDAHASVFGVLGLFFIMNITLAVFNLLPVHPLDGGKVLAWLLPSRAQAVDDFLAKWGWALLLALLLSPALAMIFQPVMQLAYKTMALVDVRWLAALAELLGR</sequence>
<evidence type="ECO:0000256" key="7">
    <source>
        <dbReference type="ARBA" id="ARBA00022723"/>
    </source>
</evidence>
<evidence type="ECO:0000256" key="12">
    <source>
        <dbReference type="ARBA" id="ARBA00023136"/>
    </source>
</evidence>
<evidence type="ECO:0000256" key="3">
    <source>
        <dbReference type="ARBA" id="ARBA00007931"/>
    </source>
</evidence>
<proteinExistence type="inferred from homology"/>
<keyword evidence="7" id="KW-0479">Metal-binding</keyword>
<organism evidence="15 16">
    <name type="scientific">Nannocystis bainbridge</name>
    <dbReference type="NCBI Taxonomy" id="2995303"/>
    <lineage>
        <taxon>Bacteria</taxon>
        <taxon>Pseudomonadati</taxon>
        <taxon>Myxococcota</taxon>
        <taxon>Polyangia</taxon>
        <taxon>Nannocystales</taxon>
        <taxon>Nannocystaceae</taxon>
        <taxon>Nannocystis</taxon>
    </lineage>
</organism>
<keyword evidence="9" id="KW-0862">Zinc</keyword>
<comment type="caution">
    <text evidence="15">The sequence shown here is derived from an EMBL/GenBank/DDBJ whole genome shotgun (WGS) entry which is preliminary data.</text>
</comment>
<evidence type="ECO:0000256" key="1">
    <source>
        <dbReference type="ARBA" id="ARBA00001947"/>
    </source>
</evidence>
<feature type="transmembrane region" description="Helical" evidence="13">
    <location>
        <begin position="149"/>
        <end position="169"/>
    </location>
</feature>
<reference evidence="15 16" key="1">
    <citation type="submission" date="2022-11" db="EMBL/GenBank/DDBJ databases">
        <title>Minimal conservation of predation-associated metabolite biosynthetic gene clusters underscores biosynthetic potential of Myxococcota including descriptions for ten novel species: Archangium lansinium sp. nov., Myxococcus landrumus sp. nov., Nannocystis bai.</title>
        <authorList>
            <person name="Ahearne A."/>
            <person name="Stevens C."/>
            <person name="Dowd S."/>
        </authorList>
    </citation>
    <scope>NUCLEOTIDE SEQUENCE [LARGE SCALE GENOMIC DNA]</scope>
    <source>
        <strain evidence="15 16">BB15-2</strain>
    </source>
</reference>
<gene>
    <name evidence="15" type="ORF">POL25_22660</name>
</gene>